<feature type="site" description="Important for activity" evidence="8 12">
    <location>
        <position position="173"/>
    </location>
</feature>
<evidence type="ECO:0000256" key="5">
    <source>
        <dbReference type="ARBA" id="ARBA00023002"/>
    </source>
</evidence>
<evidence type="ECO:0000256" key="10">
    <source>
        <dbReference type="PIRSR" id="PIRSR000445-2"/>
    </source>
</evidence>
<dbReference type="Gene3D" id="3.30.460.30">
    <property type="entry name" value="Glutamyl-tRNA reductase, N-terminal domain"/>
    <property type="match status" value="1"/>
</dbReference>
<comment type="function">
    <text evidence="8">Catalyzes the NADPH-dependent reduction of glutamyl-tRNA(Glu) to glutamate 1-semialdehyde (GSA).</text>
</comment>
<dbReference type="InterPro" id="IPR015896">
    <property type="entry name" value="4pyrrol_synth_GluRdtase_dimer"/>
</dbReference>
<dbReference type="SUPFAM" id="SSF69742">
    <property type="entry name" value="Glutamyl tRNA-reductase catalytic, N-terminal domain"/>
    <property type="match status" value="1"/>
</dbReference>
<dbReference type="UniPathway" id="UPA00251">
    <property type="reaction ID" value="UER00316"/>
</dbReference>
<comment type="catalytic activity">
    <reaction evidence="7 8 13">
        <text>(S)-4-amino-5-oxopentanoate + tRNA(Glu) + NADP(+) = L-glutamyl-tRNA(Glu) + NADPH + H(+)</text>
        <dbReference type="Rhea" id="RHEA:12344"/>
        <dbReference type="Rhea" id="RHEA-COMP:9663"/>
        <dbReference type="Rhea" id="RHEA-COMP:9680"/>
        <dbReference type="ChEBI" id="CHEBI:15378"/>
        <dbReference type="ChEBI" id="CHEBI:57501"/>
        <dbReference type="ChEBI" id="CHEBI:57783"/>
        <dbReference type="ChEBI" id="CHEBI:58349"/>
        <dbReference type="ChEBI" id="CHEBI:78442"/>
        <dbReference type="ChEBI" id="CHEBI:78520"/>
        <dbReference type="EC" id="1.2.1.70"/>
    </reaction>
</comment>
<reference evidence="17 18" key="1">
    <citation type="submission" date="2018-10" db="EMBL/GenBank/DDBJ databases">
        <title>Genomic Encyclopedia of Archaeal and Bacterial Type Strains, Phase II (KMG-II): from individual species to whole genera.</title>
        <authorList>
            <person name="Goeker M."/>
        </authorList>
    </citation>
    <scope>NUCLEOTIDE SEQUENCE [LARGE SCALE GENOMIC DNA]</scope>
    <source>
        <strain evidence="17 18">DSM 43383</strain>
    </source>
</reference>
<dbReference type="InterPro" id="IPR036343">
    <property type="entry name" value="GluRdtase_N_sf"/>
</dbReference>
<dbReference type="Proteomes" id="UP000274601">
    <property type="component" value="Unassembled WGS sequence"/>
</dbReference>
<dbReference type="InterPro" id="IPR015895">
    <property type="entry name" value="4pyrrol_synth_GluRdtase_N"/>
</dbReference>
<keyword evidence="18" id="KW-1185">Reference proteome</keyword>
<dbReference type="GO" id="GO:0019353">
    <property type="term" value="P:protoporphyrinogen IX biosynthetic process from glutamate"/>
    <property type="evidence" value="ECO:0007669"/>
    <property type="project" value="TreeGrafter"/>
</dbReference>
<comment type="domain">
    <text evidence="8">Possesses an unusual extended V-shaped dimeric structure with each monomer consisting of three distinct domains arranged along a curved 'spinal' alpha-helix. The N-terminal catalytic domain specifically recognizes the glutamate moiety of the substrate. The second domain is the NADPH-binding domain, and the third C-terminal domain is responsible for dimerization.</text>
</comment>
<comment type="pathway">
    <text evidence="1 8 13">Porphyrin-containing compound metabolism; protoporphyrin-IX biosynthesis; 5-aminolevulinate from L-glutamyl-tRNA(Glu): step 1/2.</text>
</comment>
<proteinExistence type="inferred from homology"/>
<dbReference type="InterPro" id="IPR036453">
    <property type="entry name" value="GluRdtase_dimer_dom_sf"/>
</dbReference>
<dbReference type="InterPro" id="IPR036291">
    <property type="entry name" value="NAD(P)-bd_dom_sf"/>
</dbReference>
<feature type="domain" description="Glutamyl-tRNA reductase N-terminal" evidence="16">
    <location>
        <begin position="80"/>
        <end position="230"/>
    </location>
</feature>
<dbReference type="PANTHER" id="PTHR43013:SF1">
    <property type="entry name" value="GLUTAMYL-TRNA REDUCTASE"/>
    <property type="match status" value="1"/>
</dbReference>
<evidence type="ECO:0000256" key="2">
    <source>
        <dbReference type="ARBA" id="ARBA00005916"/>
    </source>
</evidence>
<dbReference type="FunFam" id="3.30.460.30:FF:000001">
    <property type="entry name" value="Glutamyl-tRNA reductase"/>
    <property type="match status" value="1"/>
</dbReference>
<evidence type="ECO:0000259" key="16">
    <source>
        <dbReference type="Pfam" id="PF05201"/>
    </source>
</evidence>
<feature type="binding site" evidence="8 11">
    <location>
        <begin position="263"/>
        <end position="268"/>
    </location>
    <ligand>
        <name>NADP(+)</name>
        <dbReference type="ChEBI" id="CHEBI:58349"/>
    </ligand>
</feature>
<dbReference type="InterPro" id="IPR006151">
    <property type="entry name" value="Shikm_DH/Glu-tRNA_Rdtase"/>
</dbReference>
<evidence type="ECO:0000259" key="15">
    <source>
        <dbReference type="Pfam" id="PF01488"/>
    </source>
</evidence>
<dbReference type="CDD" id="cd05213">
    <property type="entry name" value="NAD_bind_Glutamyl_tRNA_reduct"/>
    <property type="match status" value="1"/>
</dbReference>
<evidence type="ECO:0000313" key="17">
    <source>
        <dbReference type="EMBL" id="RKS77035.1"/>
    </source>
</evidence>
<comment type="subunit">
    <text evidence="8">Homodimer.</text>
</comment>
<comment type="miscellaneous">
    <text evidence="8">During catalysis, the active site Cys acts as a nucleophile attacking the alpha-carbonyl group of tRNA-bound glutamate with the formation of a thioester intermediate between enzyme and glutamate, and the concomitant release of tRNA(Glu). The thioester intermediate is finally reduced by direct hydride transfer from NADPH, to form the product GSA.</text>
</comment>
<dbReference type="InterPro" id="IPR000343">
    <property type="entry name" value="4pyrrol_synth_GluRdtase"/>
</dbReference>
<dbReference type="PROSITE" id="PS00747">
    <property type="entry name" value="GLUTR"/>
    <property type="match status" value="1"/>
</dbReference>
<dbReference type="SUPFAM" id="SSF69075">
    <property type="entry name" value="Glutamyl tRNA-reductase dimerization domain"/>
    <property type="match status" value="1"/>
</dbReference>
<evidence type="ECO:0000256" key="7">
    <source>
        <dbReference type="ARBA" id="ARBA00047464"/>
    </source>
</evidence>
<dbReference type="InterPro" id="IPR018214">
    <property type="entry name" value="GluRdtase_CS"/>
</dbReference>
<evidence type="ECO:0000256" key="1">
    <source>
        <dbReference type="ARBA" id="ARBA00005059"/>
    </source>
</evidence>
<comment type="similarity">
    <text evidence="2 8 13">Belongs to the glutamyl-tRNA reductase family.</text>
</comment>
<feature type="domain" description="Quinate/shikimate 5-dehydrogenase/glutamyl-tRNA reductase" evidence="15">
    <location>
        <begin position="246"/>
        <end position="378"/>
    </location>
</feature>
<organism evidence="17 18">
    <name type="scientific">Actinomadura pelletieri DSM 43383</name>
    <dbReference type="NCBI Taxonomy" id="1120940"/>
    <lineage>
        <taxon>Bacteria</taxon>
        <taxon>Bacillati</taxon>
        <taxon>Actinomycetota</taxon>
        <taxon>Actinomycetes</taxon>
        <taxon>Streptosporangiales</taxon>
        <taxon>Thermomonosporaceae</taxon>
        <taxon>Actinomadura</taxon>
    </lineage>
</organism>
<feature type="active site" description="Nucleophile" evidence="8 9">
    <location>
        <position position="124"/>
    </location>
</feature>
<evidence type="ECO:0000256" key="3">
    <source>
        <dbReference type="ARBA" id="ARBA00012970"/>
    </source>
</evidence>
<feature type="binding site" evidence="8 10">
    <location>
        <position position="194"/>
    </location>
    <ligand>
        <name>substrate</name>
    </ligand>
</feature>
<dbReference type="Pfam" id="PF00745">
    <property type="entry name" value="GlutR_dimer"/>
    <property type="match status" value="1"/>
</dbReference>
<dbReference type="Pfam" id="PF01488">
    <property type="entry name" value="Shikimate_DH"/>
    <property type="match status" value="1"/>
</dbReference>
<feature type="binding site" evidence="8 10">
    <location>
        <begin position="123"/>
        <end position="126"/>
    </location>
    <ligand>
        <name>substrate</name>
    </ligand>
</feature>
<evidence type="ECO:0000256" key="9">
    <source>
        <dbReference type="PIRSR" id="PIRSR000445-1"/>
    </source>
</evidence>
<keyword evidence="5 8" id="KW-0560">Oxidoreductase</keyword>
<accession>A0A495QU96</accession>
<evidence type="ECO:0000256" key="6">
    <source>
        <dbReference type="ARBA" id="ARBA00023244"/>
    </source>
</evidence>
<dbReference type="GO" id="GO:0008883">
    <property type="term" value="F:glutamyl-tRNA reductase activity"/>
    <property type="evidence" value="ECO:0007669"/>
    <property type="project" value="UniProtKB-UniRule"/>
</dbReference>
<dbReference type="PIRSF" id="PIRSF000445">
    <property type="entry name" value="4pyrrol_synth_GluRdtase"/>
    <property type="match status" value="1"/>
</dbReference>
<protein>
    <recommendedName>
        <fullName evidence="3 8">Glutamyl-tRNA reductase</fullName>
        <shortName evidence="8">GluTR</shortName>
        <ecNumber evidence="3 8">1.2.1.70</ecNumber>
    </recommendedName>
</protein>
<dbReference type="NCBIfam" id="TIGR01035">
    <property type="entry name" value="hemA"/>
    <property type="match status" value="1"/>
</dbReference>
<name>A0A495QU96_9ACTN</name>
<dbReference type="AlphaFoldDB" id="A0A495QU96"/>
<evidence type="ECO:0000256" key="13">
    <source>
        <dbReference type="RuleBase" id="RU000584"/>
    </source>
</evidence>
<feature type="binding site" evidence="8 10">
    <location>
        <begin position="188"/>
        <end position="190"/>
    </location>
    <ligand>
        <name>substrate</name>
    </ligand>
</feature>
<dbReference type="HAMAP" id="MF_00087">
    <property type="entry name" value="Glu_tRNA_reductase"/>
    <property type="match status" value="1"/>
</dbReference>
<evidence type="ECO:0000313" key="18">
    <source>
        <dbReference type="Proteomes" id="UP000274601"/>
    </source>
</evidence>
<dbReference type="Gene3D" id="3.40.50.720">
    <property type="entry name" value="NAD(P)-binding Rossmann-like Domain"/>
    <property type="match status" value="1"/>
</dbReference>
<keyword evidence="4 8" id="KW-0521">NADP</keyword>
<comment type="caution">
    <text evidence="17">The sequence shown here is derived from an EMBL/GenBank/DDBJ whole genome shotgun (WGS) entry which is preliminary data.</text>
</comment>
<evidence type="ECO:0000256" key="8">
    <source>
        <dbReference type="HAMAP-Rule" id="MF_00087"/>
    </source>
</evidence>
<evidence type="ECO:0000259" key="14">
    <source>
        <dbReference type="Pfam" id="PF00745"/>
    </source>
</evidence>
<dbReference type="EC" id="1.2.1.70" evidence="3 8"/>
<sequence>MDRRDANKRADAESIRRIALPHLVPFSTGTAGDYGGYLDGAENADLRSGGPAPVFRRSSEQGGGPRNVRLIEVVMRIHNIGIDHRTAPIALLERLVIPRARLPEALRRISAHPAIGEVVLLTTCHRLEAYVATDRHSEATCHVVDAFAELADVPAHAVWESASIRRETEAVTHLFRVACGLESMAVGEEQIVAQVRAALRSARAASTAGPVLTVLTESALRVSKQARTETRVGQAGVSLVHAAFDVAAREHGGLAGRTALVVGTGTMGALAARLLRERGAGEVHVTSRTPANAARLAAEIGGTATTSDAWDPVLERCDLVVTSTGAQGHVLDADRLRVARKAAGNRPMVALDLAMPRDIDPLCADVEGVRLIDIEELGRLLTGHGAAGDLARTEEIVTGQAADFLARRLEATVKPLIVALRGRAREVVDQELARLAHRLPDMADRERAETVAAVDRIVGKLLHTPIVRAKQLSTTPEGRLYLEALFRLFDLDVSEANA</sequence>
<feature type="domain" description="Tetrapyrrole biosynthesis glutamyl-tRNA reductase dimerisation" evidence="14">
    <location>
        <begin position="393"/>
        <end position="491"/>
    </location>
</feature>
<dbReference type="PANTHER" id="PTHR43013">
    <property type="entry name" value="GLUTAMYL-TRNA REDUCTASE"/>
    <property type="match status" value="1"/>
</dbReference>
<evidence type="ECO:0000256" key="11">
    <source>
        <dbReference type="PIRSR" id="PIRSR000445-3"/>
    </source>
</evidence>
<dbReference type="EMBL" id="RBWU01000002">
    <property type="protein sequence ID" value="RKS77035.1"/>
    <property type="molecule type" value="Genomic_DNA"/>
</dbReference>
<evidence type="ECO:0000256" key="4">
    <source>
        <dbReference type="ARBA" id="ARBA00022857"/>
    </source>
</evidence>
<dbReference type="Pfam" id="PF05201">
    <property type="entry name" value="GlutR_N"/>
    <property type="match status" value="1"/>
</dbReference>
<dbReference type="SUPFAM" id="SSF51735">
    <property type="entry name" value="NAD(P)-binding Rossmann-fold domains"/>
    <property type="match status" value="1"/>
</dbReference>
<gene>
    <name evidence="8" type="primary">hemA</name>
    <name evidence="17" type="ORF">BZB76_2404</name>
</gene>
<feature type="binding site" evidence="8 10">
    <location>
        <position position="183"/>
    </location>
    <ligand>
        <name>substrate</name>
    </ligand>
</feature>
<keyword evidence="6 8" id="KW-0627">Porphyrin biosynthesis</keyword>
<evidence type="ECO:0000256" key="12">
    <source>
        <dbReference type="PIRSR" id="PIRSR000445-4"/>
    </source>
</evidence>
<dbReference type="GO" id="GO:0050661">
    <property type="term" value="F:NADP binding"/>
    <property type="evidence" value="ECO:0007669"/>
    <property type="project" value="InterPro"/>
</dbReference>